<dbReference type="EMBL" id="LNQE01000043">
    <property type="protein sequence ID" value="KUG29742.1"/>
    <property type="molecule type" value="Genomic_DNA"/>
</dbReference>
<dbReference type="InterPro" id="IPR006036">
    <property type="entry name" value="K_uptake_TrkA"/>
</dbReference>
<dbReference type="PROSITE" id="PS51202">
    <property type="entry name" value="RCK_C"/>
    <property type="match status" value="2"/>
</dbReference>
<feature type="domain" description="RCK N-terminal" evidence="6">
    <location>
        <begin position="1"/>
        <end position="122"/>
    </location>
</feature>
<evidence type="ECO:0000259" key="6">
    <source>
        <dbReference type="PROSITE" id="PS51201"/>
    </source>
</evidence>
<keyword evidence="1" id="KW-0813">Transport</keyword>
<dbReference type="NCBIfam" id="NF007041">
    <property type="entry name" value="PRK09496.3-4"/>
    <property type="match status" value="1"/>
</dbReference>
<dbReference type="GO" id="GO:0005886">
    <property type="term" value="C:plasma membrane"/>
    <property type="evidence" value="ECO:0007669"/>
    <property type="project" value="InterPro"/>
</dbReference>
<dbReference type="GO" id="GO:0015079">
    <property type="term" value="F:potassium ion transmembrane transporter activity"/>
    <property type="evidence" value="ECO:0007669"/>
    <property type="project" value="InterPro"/>
</dbReference>
<keyword evidence="5" id="KW-0406">Ion transport</keyword>
<organism evidence="8">
    <name type="scientific">hydrocarbon metagenome</name>
    <dbReference type="NCBI Taxonomy" id="938273"/>
    <lineage>
        <taxon>unclassified sequences</taxon>
        <taxon>metagenomes</taxon>
        <taxon>ecological metagenomes</taxon>
    </lineage>
</organism>
<evidence type="ECO:0000256" key="1">
    <source>
        <dbReference type="ARBA" id="ARBA00022448"/>
    </source>
</evidence>
<keyword evidence="4" id="KW-0520">NAD</keyword>
<dbReference type="Pfam" id="PF02254">
    <property type="entry name" value="TrkA_N"/>
    <property type="match status" value="2"/>
</dbReference>
<dbReference type="AlphaFoldDB" id="A0A0W8G9L9"/>
<dbReference type="NCBIfam" id="NF007031">
    <property type="entry name" value="PRK09496.1-2"/>
    <property type="match status" value="1"/>
</dbReference>
<evidence type="ECO:0000256" key="5">
    <source>
        <dbReference type="ARBA" id="ARBA00023065"/>
    </source>
</evidence>
<evidence type="ECO:0000256" key="4">
    <source>
        <dbReference type="ARBA" id="ARBA00023027"/>
    </source>
</evidence>
<evidence type="ECO:0000256" key="2">
    <source>
        <dbReference type="ARBA" id="ARBA00022538"/>
    </source>
</evidence>
<dbReference type="Gene3D" id="3.40.50.720">
    <property type="entry name" value="NAD(P)-binding Rossmann-like Domain"/>
    <property type="match status" value="2"/>
</dbReference>
<protein>
    <submittedName>
        <fullName evidence="8">Trk system potassium uptake protein trka</fullName>
    </submittedName>
</protein>
<dbReference type="InterPro" id="IPR006037">
    <property type="entry name" value="RCK_C"/>
</dbReference>
<keyword evidence="2" id="KW-0633">Potassium transport</keyword>
<dbReference type="NCBIfam" id="NF007032">
    <property type="entry name" value="PRK09496.1-4"/>
    <property type="match status" value="1"/>
</dbReference>
<dbReference type="PROSITE" id="PS51201">
    <property type="entry name" value="RCK_N"/>
    <property type="match status" value="2"/>
</dbReference>
<keyword evidence="3" id="KW-0630">Potassium</keyword>
<evidence type="ECO:0000259" key="7">
    <source>
        <dbReference type="PROSITE" id="PS51202"/>
    </source>
</evidence>
<dbReference type="InterPro" id="IPR050721">
    <property type="entry name" value="Trk_Ktr_HKT_K-transport"/>
</dbReference>
<feature type="domain" description="RCK N-terminal" evidence="6">
    <location>
        <begin position="231"/>
        <end position="349"/>
    </location>
</feature>
<dbReference type="Gene3D" id="3.30.70.1450">
    <property type="entry name" value="Regulator of K+ conductance, C-terminal domain"/>
    <property type="match status" value="2"/>
</dbReference>
<dbReference type="InterPro" id="IPR003148">
    <property type="entry name" value="RCK_N"/>
</dbReference>
<proteinExistence type="predicted"/>
<dbReference type="PANTHER" id="PTHR43833:SF5">
    <property type="entry name" value="TRK SYSTEM POTASSIUM UPTAKE PROTEIN TRKA"/>
    <property type="match status" value="1"/>
</dbReference>
<name>A0A0W8G9L9_9ZZZZ</name>
<feature type="domain" description="RCK C-terminal" evidence="7">
    <location>
        <begin position="142"/>
        <end position="226"/>
    </location>
</feature>
<evidence type="ECO:0000256" key="3">
    <source>
        <dbReference type="ARBA" id="ARBA00022958"/>
    </source>
</evidence>
<dbReference type="PANTHER" id="PTHR43833">
    <property type="entry name" value="POTASSIUM CHANNEL PROTEIN 2-RELATED-RELATED"/>
    <property type="match status" value="1"/>
</dbReference>
<accession>A0A0W8G9L9</accession>
<reference evidence="8" key="1">
    <citation type="journal article" date="2015" name="Proc. Natl. Acad. Sci. U.S.A.">
        <title>Networks of energetic and metabolic interactions define dynamics in microbial communities.</title>
        <authorList>
            <person name="Embree M."/>
            <person name="Liu J.K."/>
            <person name="Al-Bassam M.M."/>
            <person name="Zengler K."/>
        </authorList>
    </citation>
    <scope>NUCLEOTIDE SEQUENCE</scope>
</reference>
<dbReference type="Pfam" id="PF02080">
    <property type="entry name" value="TrkA_C"/>
    <property type="match status" value="2"/>
</dbReference>
<dbReference type="InterPro" id="IPR036721">
    <property type="entry name" value="RCK_C_sf"/>
</dbReference>
<dbReference type="InterPro" id="IPR036291">
    <property type="entry name" value="NAD(P)-bd_dom_sf"/>
</dbReference>
<gene>
    <name evidence="8" type="ORF">ASZ90_000357</name>
</gene>
<dbReference type="SUPFAM" id="SSF51735">
    <property type="entry name" value="NAD(P)-binding Rossmann-fold domains"/>
    <property type="match status" value="2"/>
</dbReference>
<comment type="caution">
    <text evidence="8">The sequence shown here is derived from an EMBL/GenBank/DDBJ whole genome shotgun (WGS) entry which is preliminary data.</text>
</comment>
<dbReference type="SUPFAM" id="SSF116726">
    <property type="entry name" value="TrkA C-terminal domain-like"/>
    <property type="match status" value="2"/>
</dbReference>
<sequence length="454" mass="49204">MRIVIVGAGEVGFHIAKRFASEGKEVVVVDTNAEALKHVAEQLDVLTVHGSGSSPKMLVEAGIAKAHMLLAVTNSDDTNLIACFFANALAPGARKIVRLKSEEYADHAYTLAKELLGVNLVINPDVEVVESILRLLAAPAAVEINEFADGLIWMAGVRLPGESPLAGRALTQLPEVTGDLRVMVAALVRDEKLIIPTGTDRFESGDHVYFACEKADLDAILACFGFHHPPIRNVLIVGGGKIGLHLAMTLEARGKNVKLVERDQDRCRELATILDRTVVLAGDGTNHELLEEENIQAMDVVIALTGDEETNIISCLLAKRLGARKTLTRINKFAYMPLVKAIGIDQTVSPRLSAINSILRQVRRGKIISAVSIKDEEVEILEAVALKDSELVGRPLKTLSVRKFALILTVIRDGRVIIPGGETVILPMDRILILAASKDVPRVEKVLAVKVERD</sequence>
<dbReference type="PRINTS" id="PR00335">
    <property type="entry name" value="KUPTAKETRKA"/>
</dbReference>
<feature type="domain" description="RCK C-terminal" evidence="7">
    <location>
        <begin position="368"/>
        <end position="449"/>
    </location>
</feature>
<evidence type="ECO:0000313" key="8">
    <source>
        <dbReference type="EMBL" id="KUG29742.1"/>
    </source>
</evidence>
<dbReference type="NCBIfam" id="NF007039">
    <property type="entry name" value="PRK09496.3-2"/>
    <property type="match status" value="1"/>
</dbReference>